<reference evidence="1 2" key="1">
    <citation type="submission" date="2016-08" db="EMBL/GenBank/DDBJ databases">
        <title>Hymenobacter coccineus sp. nov., Hymenobacter lapidarius sp. nov. and Hymenobacter glacialis sp. nov., isolated from Antarctic soil.</title>
        <authorList>
            <person name="Sedlacek I."/>
            <person name="Kralova S."/>
            <person name="Kyrova K."/>
            <person name="Maslanova I."/>
            <person name="Stankova E."/>
            <person name="Vrbovska V."/>
            <person name="Nemec M."/>
            <person name="Bartak M."/>
            <person name="Svec P."/>
            <person name="Busse H.-J."/>
            <person name="Pantucek R."/>
        </authorList>
    </citation>
    <scope>NUCLEOTIDE SEQUENCE [LARGE SCALE GENOMIC DNA]</scope>
    <source>
        <strain evidence="1 2">CCM 8643</strain>
    </source>
</reference>
<evidence type="ECO:0008006" key="3">
    <source>
        <dbReference type="Google" id="ProtNLM"/>
    </source>
</evidence>
<dbReference type="PANTHER" id="PTHR34849">
    <property type="entry name" value="SSL5025 PROTEIN"/>
    <property type="match status" value="1"/>
</dbReference>
<dbReference type="Gene3D" id="1.10.10.10">
    <property type="entry name" value="Winged helix-like DNA-binding domain superfamily/Winged helix DNA-binding domain"/>
    <property type="match status" value="1"/>
</dbReference>
<dbReference type="InterPro" id="IPR036388">
    <property type="entry name" value="WH-like_DNA-bd_sf"/>
</dbReference>
<dbReference type="InterPro" id="IPR007367">
    <property type="entry name" value="DUF433"/>
</dbReference>
<dbReference type="SUPFAM" id="SSF46689">
    <property type="entry name" value="Homeodomain-like"/>
    <property type="match status" value="1"/>
</dbReference>
<dbReference type="PANTHER" id="PTHR34849:SF3">
    <property type="entry name" value="SSR2962 PROTEIN"/>
    <property type="match status" value="1"/>
</dbReference>
<dbReference type="Pfam" id="PF04255">
    <property type="entry name" value="DUF433"/>
    <property type="match status" value="1"/>
</dbReference>
<dbReference type="AlphaFoldDB" id="A0A1G1TB56"/>
<comment type="caution">
    <text evidence="1">The sequence shown here is derived from an EMBL/GenBank/DDBJ whole genome shotgun (WGS) entry which is preliminary data.</text>
</comment>
<organism evidence="1 2">
    <name type="scientific">Hymenobacter lapidarius</name>
    <dbReference type="NCBI Taxonomy" id="1908237"/>
    <lineage>
        <taxon>Bacteria</taxon>
        <taxon>Pseudomonadati</taxon>
        <taxon>Bacteroidota</taxon>
        <taxon>Cytophagia</taxon>
        <taxon>Cytophagales</taxon>
        <taxon>Hymenobacteraceae</taxon>
        <taxon>Hymenobacter</taxon>
    </lineage>
</organism>
<dbReference type="EMBL" id="MDZB01000067">
    <property type="protein sequence ID" value="OGX88093.1"/>
    <property type="molecule type" value="Genomic_DNA"/>
</dbReference>
<evidence type="ECO:0000313" key="2">
    <source>
        <dbReference type="Proteomes" id="UP000176294"/>
    </source>
</evidence>
<dbReference type="OrthoDB" id="1494556at2"/>
<dbReference type="Proteomes" id="UP000176294">
    <property type="component" value="Unassembled WGS sequence"/>
</dbReference>
<proteinExistence type="predicted"/>
<accession>A0A1G1TB56</accession>
<protein>
    <recommendedName>
        <fullName evidence="3">Antitoxin</fullName>
    </recommendedName>
</protein>
<keyword evidence="2" id="KW-1185">Reference proteome</keyword>
<dbReference type="RefSeq" id="WP_070725126.1">
    <property type="nucleotide sequence ID" value="NZ_MDZB01000067.1"/>
</dbReference>
<dbReference type="STRING" id="1908237.BEN47_09475"/>
<name>A0A1G1TB56_9BACT</name>
<sequence>MLHYIHDRITVDPNLCGGKPTIRGKRLTVQTVLEFLAAGDSPAEVLESYPFLELADIQACLHFATENLARQNFVAFAA</sequence>
<evidence type="ECO:0000313" key="1">
    <source>
        <dbReference type="EMBL" id="OGX88093.1"/>
    </source>
</evidence>
<dbReference type="InterPro" id="IPR009057">
    <property type="entry name" value="Homeodomain-like_sf"/>
</dbReference>
<gene>
    <name evidence="1" type="ORF">BEN47_09475</name>
</gene>